<keyword evidence="1" id="KW-0732">Signal</keyword>
<proteinExistence type="predicted"/>
<comment type="caution">
    <text evidence="2">The sequence shown here is derived from an EMBL/GenBank/DDBJ whole genome shotgun (WGS) entry which is preliminary data.</text>
</comment>
<evidence type="ECO:0008006" key="4">
    <source>
        <dbReference type="Google" id="ProtNLM"/>
    </source>
</evidence>
<name>A0AA37W602_9GAMM</name>
<dbReference type="AlphaFoldDB" id="A0AA37W602"/>
<evidence type="ECO:0000313" key="2">
    <source>
        <dbReference type="EMBL" id="GLQ31602.1"/>
    </source>
</evidence>
<accession>A0AA37W602</accession>
<dbReference type="EMBL" id="BSNM01000014">
    <property type="protein sequence ID" value="GLQ31602.1"/>
    <property type="molecule type" value="Genomic_DNA"/>
</dbReference>
<reference evidence="2" key="1">
    <citation type="journal article" date="2014" name="Int. J. Syst. Evol. Microbiol.">
        <title>Complete genome sequence of Corynebacterium casei LMG S-19264T (=DSM 44701T), isolated from a smear-ripened cheese.</title>
        <authorList>
            <consortium name="US DOE Joint Genome Institute (JGI-PGF)"/>
            <person name="Walter F."/>
            <person name="Albersmeier A."/>
            <person name="Kalinowski J."/>
            <person name="Ruckert C."/>
        </authorList>
    </citation>
    <scope>NUCLEOTIDE SEQUENCE</scope>
    <source>
        <strain evidence="2">NBRC 110071</strain>
    </source>
</reference>
<evidence type="ECO:0000256" key="1">
    <source>
        <dbReference type="SAM" id="SignalP"/>
    </source>
</evidence>
<gene>
    <name evidence="2" type="ORF">GCM10007876_20810</name>
</gene>
<keyword evidence="3" id="KW-1185">Reference proteome</keyword>
<feature type="chain" id="PRO_5041427098" description="Lipoprotein" evidence="1">
    <location>
        <begin position="28"/>
        <end position="933"/>
    </location>
</feature>
<organism evidence="2 3">
    <name type="scientific">Litoribrevibacter albus</name>
    <dbReference type="NCBI Taxonomy" id="1473156"/>
    <lineage>
        <taxon>Bacteria</taxon>
        <taxon>Pseudomonadati</taxon>
        <taxon>Pseudomonadota</taxon>
        <taxon>Gammaproteobacteria</taxon>
        <taxon>Oceanospirillales</taxon>
        <taxon>Oceanospirillaceae</taxon>
        <taxon>Litoribrevibacter</taxon>
    </lineage>
</organism>
<dbReference type="Proteomes" id="UP001161389">
    <property type="component" value="Unassembled WGS sequence"/>
</dbReference>
<sequence length="933" mass="101172">MASPFSLKKNKKIVSLFSILSALTLLSGCDSGSGDSIGPKPDITLSGEVIKGTVIGAPVNVYRASQSSGTIPSTPNVEGIEDNLYTDLSGKFSVILDGDDFRNRTIVVQVGVAKCSSSSSEYDEDNNGCRDTDGTYVSIDDFYYVGQYRCDDPISGCIHPETGDVVDFGELLPIDFELRSVVPLLSNSSSVRSQTANVSALTTLAASEILNVGGGYSENVALAIYDKIAKVFQLDGIDFLTHDLVDVSNLSSNVTNDSTWLLSSVNAAIVTTASRPETGVATTLGRGFASLTSVYLSNGGQMVYRYSGADDQDLQSIFSLAQSITSDSQVSGFVSDSAKNTLTEIQTDINNQPANTLTEETVSQDILDLIASDVADAKSYLFDFMDWYSDEVAPSTPAYSKFEFMMESVKAGASESLGYMETLGNDFTLVLSAALAQIQNTSWDGSDLTLTSQDSDGNDVEAVLSKSGSRYTVEGQFLNTTFDFTFTYRETTNEDGVMPDNPPEGEEDDRVYRFDIEDDGAGVQFAAFNKGLTLNFEEDVAVSIQVDSVFTGLESSVVRSSFAWGDIKLAQIENAPRYSTDLGRISIEGQLVFSMEHVADTITRFNDTYTDTEEFTVPRVDDRAFVFLQFGIYSLTNPSPSKFRLTVSGQGNNVGDTWPVSFLYAVLNQENVQGELYGAEGFGSFDPNYLENVWGENDCDFLPVTYSILFNQNTSDDYDFNDIEVTLPSSGGARDLVYSMTLTKQRSELSSTTKNEKDDARLCSVTYTNGSVTADVDFYKTSSSSETGSYMGRSFNYIGFGELSNNHSLLFAESAGTEDNLSSRSSLMSYDDCENLGSYGGGAGRLYSCNTPAAGSDDEFCFNSGLYADLNATPIIGSKIERQLNGETGNYELVVTDENYRSCSDGEDWEVRYTDGTIQVLPVDLSLFGTPAN</sequence>
<feature type="signal peptide" evidence="1">
    <location>
        <begin position="1"/>
        <end position="27"/>
    </location>
</feature>
<protein>
    <recommendedName>
        <fullName evidence="4">Lipoprotein</fullName>
    </recommendedName>
</protein>
<evidence type="ECO:0000313" key="3">
    <source>
        <dbReference type="Proteomes" id="UP001161389"/>
    </source>
</evidence>
<dbReference type="RefSeq" id="WP_284381273.1">
    <property type="nucleotide sequence ID" value="NZ_BSNM01000014.1"/>
</dbReference>
<reference evidence="2" key="2">
    <citation type="submission" date="2023-01" db="EMBL/GenBank/DDBJ databases">
        <title>Draft genome sequence of Litoribrevibacter albus strain NBRC 110071.</title>
        <authorList>
            <person name="Sun Q."/>
            <person name="Mori K."/>
        </authorList>
    </citation>
    <scope>NUCLEOTIDE SEQUENCE</scope>
    <source>
        <strain evidence="2">NBRC 110071</strain>
    </source>
</reference>